<evidence type="ECO:0000313" key="3">
    <source>
        <dbReference type="Proteomes" id="UP000051634"/>
    </source>
</evidence>
<comment type="caution">
    <text evidence="2">The sequence shown here is derived from an EMBL/GenBank/DDBJ whole genome shotgun (WGS) entry which is preliminary data.</text>
</comment>
<keyword evidence="2" id="KW-0121">Carboxypeptidase</keyword>
<gene>
    <name evidence="2" type="ORF">Ga0074115_11697</name>
</gene>
<organism evidence="2 3">
    <name type="scientific">endosymbiont of Ridgeia piscesae</name>
    <dbReference type="NCBI Taxonomy" id="54398"/>
    <lineage>
        <taxon>Bacteria</taxon>
        <taxon>Pseudomonadati</taxon>
        <taxon>Pseudomonadota</taxon>
        <taxon>Gammaproteobacteria</taxon>
        <taxon>sulfur-oxidizing symbionts</taxon>
    </lineage>
</organism>
<dbReference type="GO" id="GO:0030246">
    <property type="term" value="F:carbohydrate binding"/>
    <property type="evidence" value="ECO:0007669"/>
    <property type="project" value="InterPro"/>
</dbReference>
<dbReference type="InterPro" id="IPR029413">
    <property type="entry name" value="RG-lyase_II"/>
</dbReference>
<protein>
    <submittedName>
        <fullName evidence="2">Carboxypeptidase regulatory-like domain</fullName>
    </submittedName>
</protein>
<accession>A0A0T5YXI9</accession>
<dbReference type="InterPro" id="IPR013784">
    <property type="entry name" value="Carb-bd-like_fold"/>
</dbReference>
<dbReference type="Pfam" id="PF14686">
    <property type="entry name" value="fn3_3"/>
    <property type="match status" value="1"/>
</dbReference>
<dbReference type="Gene3D" id="2.60.40.1120">
    <property type="entry name" value="Carboxypeptidase-like, regulatory domain"/>
    <property type="match status" value="1"/>
</dbReference>
<keyword evidence="2" id="KW-0378">Hydrolase</keyword>
<proteinExistence type="predicted"/>
<evidence type="ECO:0000259" key="1">
    <source>
        <dbReference type="Pfam" id="PF14686"/>
    </source>
</evidence>
<dbReference type="SUPFAM" id="SSF49452">
    <property type="entry name" value="Starch-binding domain-like"/>
    <property type="match status" value="1"/>
</dbReference>
<evidence type="ECO:0000313" key="2">
    <source>
        <dbReference type="EMBL" id="KRT55339.1"/>
    </source>
</evidence>
<keyword evidence="3" id="KW-1185">Reference proteome</keyword>
<dbReference type="GO" id="GO:0004180">
    <property type="term" value="F:carboxypeptidase activity"/>
    <property type="evidence" value="ECO:0007669"/>
    <property type="project" value="UniProtKB-KW"/>
</dbReference>
<dbReference type="EMBL" id="LDXT01000081">
    <property type="protein sequence ID" value="KRT55339.1"/>
    <property type="molecule type" value="Genomic_DNA"/>
</dbReference>
<dbReference type="Proteomes" id="UP000051634">
    <property type="component" value="Unassembled WGS sequence"/>
</dbReference>
<sequence>MSSLPRTPYFAKIKADGSFEIKDVPPGKYKIKAWHGFLKNQKGKVTVEAGGTATVDFTFK</sequence>
<name>A0A0T5YXI9_9GAMM</name>
<keyword evidence="2" id="KW-0645">Protease</keyword>
<dbReference type="AlphaFoldDB" id="A0A0T5YXI9"/>
<feature type="domain" description="Rhamnogalacturonan lyase" evidence="1">
    <location>
        <begin position="9"/>
        <end position="55"/>
    </location>
</feature>
<reference evidence="2 3" key="1">
    <citation type="submission" date="2015-11" db="EMBL/GenBank/DDBJ databases">
        <title>The genome of Candidatus Endoriftia persephone in Ridgeia piscesae and population structure of the North Eastern Pacific vestimentiferan symbionts.</title>
        <authorList>
            <person name="Perez M."/>
            <person name="Juniper K.S."/>
        </authorList>
    </citation>
    <scope>NUCLEOTIDE SEQUENCE [LARGE SCALE GENOMIC DNA]</scope>
    <source>
        <strain evidence="2">Ind11</strain>
    </source>
</reference>